<dbReference type="FunFam" id="1.10.285.10:FF:000001">
    <property type="entry name" value="Glutamate dehydrogenase"/>
    <property type="match status" value="1"/>
</dbReference>
<feature type="binding site" evidence="7">
    <location>
        <position position="240"/>
    </location>
    <ligand>
        <name>NAD(+)</name>
        <dbReference type="ChEBI" id="CHEBI:57540"/>
    </ligand>
</feature>
<dbReference type="InterPro" id="IPR006095">
    <property type="entry name" value="Glu/Leu/Phe/Val/Trp_DH"/>
</dbReference>
<feature type="binding site" evidence="7">
    <location>
        <position position="165"/>
    </location>
    <ligand>
        <name>substrate</name>
    </ligand>
</feature>
<reference evidence="13 14" key="1">
    <citation type="journal article" date="2020" name="Food Funct.">
        <title>Screening of Lactobacillus salivarius strains from the feces of Chinese populations and the evaluation of their effects against intestinal inflammation in mice.</title>
        <authorList>
            <person name="Zhai Q."/>
            <person name="Shen X."/>
            <person name="Cen S."/>
            <person name="Zhang C."/>
            <person name="Tian F."/>
            <person name="Zhao J."/>
            <person name="Zhang H."/>
            <person name="Xue Y."/>
            <person name="Chen W."/>
        </authorList>
    </citation>
    <scope>NUCLEOTIDE SEQUENCE [LARGE SCALE GENOMIC DNA]</scope>
    <source>
        <strain evidence="12 14">FZJTZ28M4.scaf</strain>
        <strain evidence="11 13">FZJTZ9M6.scaf</strain>
    </source>
</reference>
<accession>A0ABD6JAI3</accession>
<dbReference type="Pfam" id="PF02812">
    <property type="entry name" value="ELFV_dehydrog_N"/>
    <property type="match status" value="1"/>
</dbReference>
<feature type="domain" description="Glutamate/phenylalanine/leucine/valine/L-tryptophan dehydrogenase C-terminal" evidence="10">
    <location>
        <begin position="202"/>
        <end position="442"/>
    </location>
</feature>
<dbReference type="SUPFAM" id="SSF51735">
    <property type="entry name" value="NAD(P)-binding Rossmann-fold domains"/>
    <property type="match status" value="1"/>
</dbReference>
<dbReference type="Gene3D" id="3.40.50.10860">
    <property type="entry name" value="Leucine Dehydrogenase, chain A, domain 1"/>
    <property type="match status" value="1"/>
</dbReference>
<dbReference type="PANTHER" id="PTHR43571">
    <property type="entry name" value="NADP-SPECIFIC GLUTAMATE DEHYDROGENASE 1-RELATED"/>
    <property type="match status" value="1"/>
</dbReference>
<evidence type="ECO:0000313" key="14">
    <source>
        <dbReference type="Proteomes" id="UP000471300"/>
    </source>
</evidence>
<keyword evidence="7" id="KW-0547">Nucleotide-binding</keyword>
<dbReference type="InterPro" id="IPR006096">
    <property type="entry name" value="Glu/Leu/Phe/Val/Trp_DH_C"/>
</dbReference>
<dbReference type="SUPFAM" id="SSF53223">
    <property type="entry name" value="Aminoacid dehydrogenase-like, N-terminal domain"/>
    <property type="match status" value="1"/>
</dbReference>
<keyword evidence="7" id="KW-0520">NAD</keyword>
<feature type="binding site" evidence="7">
    <location>
        <position position="111"/>
    </location>
    <ligand>
        <name>substrate</name>
    </ligand>
</feature>
<gene>
    <name evidence="12" type="ORF">FYL06_04155</name>
    <name evidence="11" type="ORF">FYL10_05145</name>
</gene>
<comment type="subunit">
    <text evidence="2">Homohexamer.</text>
</comment>
<dbReference type="FunFam" id="3.40.50.720:FF:000030">
    <property type="entry name" value="Glutamate dehydrogenase"/>
    <property type="match status" value="1"/>
</dbReference>
<dbReference type="PANTHER" id="PTHR43571:SF1">
    <property type="entry name" value="NADP-SPECIFIC GLUTAMATE DEHYDROGENASE 1-RELATED"/>
    <property type="match status" value="1"/>
</dbReference>
<evidence type="ECO:0000313" key="12">
    <source>
        <dbReference type="EMBL" id="MYZ66144.1"/>
    </source>
</evidence>
<dbReference type="SMART" id="SM00839">
    <property type="entry name" value="ELFV_dehydrog"/>
    <property type="match status" value="1"/>
</dbReference>
<dbReference type="InterPro" id="IPR033524">
    <property type="entry name" value="Glu/Leu/Phe/Val_DH_AS"/>
</dbReference>
<keyword evidence="4 5" id="KW-0560">Oxidoreductase</keyword>
<dbReference type="EMBL" id="VSTU01000004">
    <property type="protein sequence ID" value="MYZ66144.1"/>
    <property type="molecule type" value="Genomic_DNA"/>
</dbReference>
<proteinExistence type="inferred from homology"/>
<dbReference type="GO" id="GO:0006537">
    <property type="term" value="P:glutamate biosynthetic process"/>
    <property type="evidence" value="ECO:0007669"/>
    <property type="project" value="UniProtKB-ARBA"/>
</dbReference>
<feature type="binding site" evidence="7">
    <location>
        <position position="90"/>
    </location>
    <ligand>
        <name>substrate</name>
    </ligand>
</feature>
<organism evidence="12 14">
    <name type="scientific">Ligilactobacillus salivarius</name>
    <dbReference type="NCBI Taxonomy" id="1624"/>
    <lineage>
        <taxon>Bacteria</taxon>
        <taxon>Bacillati</taxon>
        <taxon>Bacillota</taxon>
        <taxon>Bacilli</taxon>
        <taxon>Lactobacillales</taxon>
        <taxon>Lactobacillaceae</taxon>
        <taxon>Ligilactobacillus</taxon>
    </lineage>
</organism>
<name>A0ABD6JAI3_9LACO</name>
<evidence type="ECO:0000256" key="9">
    <source>
        <dbReference type="RuleBase" id="RU004417"/>
    </source>
</evidence>
<dbReference type="FunFam" id="3.40.50.10860:FF:000002">
    <property type="entry name" value="Glutamate dehydrogenase"/>
    <property type="match status" value="1"/>
</dbReference>
<dbReference type="Pfam" id="PF00208">
    <property type="entry name" value="ELFV_dehydrog"/>
    <property type="match status" value="1"/>
</dbReference>
<dbReference type="EMBL" id="VSTR01000005">
    <property type="protein sequence ID" value="MYY73066.1"/>
    <property type="molecule type" value="Genomic_DNA"/>
</dbReference>
<evidence type="ECO:0000313" key="11">
    <source>
        <dbReference type="EMBL" id="MYY73066.1"/>
    </source>
</evidence>
<dbReference type="AlphaFoldDB" id="A0ABD6JAI3"/>
<dbReference type="InterPro" id="IPR033922">
    <property type="entry name" value="NAD_bind_Glu_DH"/>
</dbReference>
<protein>
    <recommendedName>
        <fullName evidence="3 5">Glutamate dehydrogenase</fullName>
    </recommendedName>
</protein>
<dbReference type="InterPro" id="IPR014362">
    <property type="entry name" value="Glu_DH"/>
</dbReference>
<dbReference type="GO" id="GO:0004353">
    <property type="term" value="F:glutamate dehydrogenase [NAD(P)+] activity"/>
    <property type="evidence" value="ECO:0007669"/>
    <property type="project" value="UniProtKB-ARBA"/>
</dbReference>
<feature type="binding site" evidence="7">
    <location>
        <position position="376"/>
    </location>
    <ligand>
        <name>substrate</name>
    </ligand>
</feature>
<dbReference type="InterPro" id="IPR050724">
    <property type="entry name" value="Glu_Leu_Phe_Val_DH"/>
</dbReference>
<comment type="caution">
    <text evidence="12">The sequence shown here is derived from an EMBL/GenBank/DDBJ whole genome shotgun (WGS) entry which is preliminary data.</text>
</comment>
<feature type="binding site" evidence="7">
    <location>
        <position position="209"/>
    </location>
    <ligand>
        <name>NAD(+)</name>
        <dbReference type="ChEBI" id="CHEBI:57540"/>
    </ligand>
</feature>
<evidence type="ECO:0000256" key="1">
    <source>
        <dbReference type="ARBA" id="ARBA00006382"/>
    </source>
</evidence>
<dbReference type="PIRSF" id="PIRSF000185">
    <property type="entry name" value="Glu_DH"/>
    <property type="match status" value="1"/>
</dbReference>
<feature type="active site" description="Proton donor" evidence="6">
    <location>
        <position position="126"/>
    </location>
</feature>
<evidence type="ECO:0000256" key="7">
    <source>
        <dbReference type="PIRSR" id="PIRSR000185-2"/>
    </source>
</evidence>
<evidence type="ECO:0000256" key="2">
    <source>
        <dbReference type="ARBA" id="ARBA00011643"/>
    </source>
</evidence>
<dbReference type="Gene3D" id="3.40.50.720">
    <property type="entry name" value="NAD(P)-binding Rossmann-like Domain"/>
    <property type="match status" value="1"/>
</dbReference>
<dbReference type="Proteomes" id="UP000470980">
    <property type="component" value="Unassembled WGS sequence"/>
</dbReference>
<evidence type="ECO:0000256" key="3">
    <source>
        <dbReference type="ARBA" id="ARBA00012896"/>
    </source>
</evidence>
<dbReference type="CDD" id="cd05313">
    <property type="entry name" value="NAD_bind_2_Glu_DH"/>
    <property type="match status" value="1"/>
</dbReference>
<evidence type="ECO:0000256" key="8">
    <source>
        <dbReference type="PIRSR" id="PIRSR000185-3"/>
    </source>
</evidence>
<evidence type="ECO:0000256" key="4">
    <source>
        <dbReference type="ARBA" id="ARBA00023002"/>
    </source>
</evidence>
<evidence type="ECO:0000313" key="13">
    <source>
        <dbReference type="Proteomes" id="UP000470980"/>
    </source>
</evidence>
<dbReference type="NCBIfam" id="NF006929">
    <property type="entry name" value="PRK09414.1"/>
    <property type="match status" value="1"/>
</dbReference>
<feature type="binding site" evidence="7">
    <location>
        <position position="114"/>
    </location>
    <ligand>
        <name>substrate</name>
    </ligand>
</feature>
<feature type="site" description="Important for catalysis" evidence="8">
    <location>
        <position position="166"/>
    </location>
</feature>
<dbReference type="InterPro" id="IPR006097">
    <property type="entry name" value="Glu/Leu/Phe/Val/Trp_DH_dimer"/>
</dbReference>
<dbReference type="RefSeq" id="WP_011476262.1">
    <property type="nucleotide sequence ID" value="NZ_CAKMBQ010000008.1"/>
</dbReference>
<dbReference type="Proteomes" id="UP000471300">
    <property type="component" value="Unassembled WGS sequence"/>
</dbReference>
<dbReference type="PROSITE" id="PS00074">
    <property type="entry name" value="GLFV_DEHYDROGENASE"/>
    <property type="match status" value="1"/>
</dbReference>
<evidence type="ECO:0000256" key="6">
    <source>
        <dbReference type="PIRSR" id="PIRSR000185-1"/>
    </source>
</evidence>
<dbReference type="InterPro" id="IPR036291">
    <property type="entry name" value="NAD(P)-bd_dom_sf"/>
</dbReference>
<sequence length="444" mass="48546">MSYVDDVYSRVVEQNPSQPEFHQAVKEVLESLRPVIESDEEKYRKEALLERLTTPDRQILFRVSWVDDNGQVQVNNGYRVQFNNAIGPYKGGLRLHPSVYLGIIKFLGFEQVFKNALTSLPIGGAKGGSDFDPKGKSDREVMAFCQSFMTELYKYVGADVDVPAGDIGTGAREVGYLFGQYKRLKSTYEGVLTGKGLTFGGSLARTEATGYGLLYLVEELLKDHGKDLKDKVVTVSGAGNVAIYAIEKAQQLGAKVVTCSDSNGWVYDPEGIDVELLKDVKEVKRQRLTEYAARRESAQYHEGRGVWSVKADVALPCATQNELNLDDAKNLVANGVLAVCEGANMPTTLDATKYLQENGVLFVPGKASNAGGVAVSALEMSQNSERLSWSFEEVDGKLKDIMVNIYHNIDEAAKKYGLDGDYVAGANIAGFLKVAEAMEAQGVV</sequence>
<dbReference type="InterPro" id="IPR046346">
    <property type="entry name" value="Aminoacid_DH-like_N_sf"/>
</dbReference>
<comment type="similarity">
    <text evidence="1 5 9">Belongs to the Glu/Leu/Phe/Val dehydrogenases family.</text>
</comment>
<evidence type="ECO:0000256" key="5">
    <source>
        <dbReference type="PIRNR" id="PIRNR000185"/>
    </source>
</evidence>
<dbReference type="Gene3D" id="1.10.285.10">
    <property type="entry name" value="Glutamate Dehydrogenase, chain A, domain 3"/>
    <property type="match status" value="2"/>
</dbReference>
<dbReference type="PRINTS" id="PR00082">
    <property type="entry name" value="GLFDHDRGNASE"/>
</dbReference>
<evidence type="ECO:0000259" key="10">
    <source>
        <dbReference type="SMART" id="SM00839"/>
    </source>
</evidence>